<comment type="caution">
    <text evidence="2">The sequence shown here is derived from an EMBL/GenBank/DDBJ whole genome shotgun (WGS) entry which is preliminary data.</text>
</comment>
<sequence length="98" mass="10965">MTSCAQSPSLIAPAGRCRRDRPRSEPARQNGLPRPVSIEGYLQQIRAWASSQNPSLQDLLAYPKWLHGVTEALLSLLETHPQIRPSVEAHARSWGWRG</sequence>
<dbReference type="Proteomes" id="UP000070598">
    <property type="component" value="Unassembled WGS sequence"/>
</dbReference>
<feature type="region of interest" description="Disordered" evidence="1">
    <location>
        <begin position="1"/>
        <end position="34"/>
    </location>
</feature>
<dbReference type="AlphaFoldDB" id="A0A132N1I6"/>
<proteinExistence type="predicted"/>
<gene>
    <name evidence="2" type="ORF">TH66_11260</name>
    <name evidence="3" type="ORF">TR74_06885</name>
</gene>
<reference evidence="4" key="1">
    <citation type="submission" date="2015-02" db="EMBL/GenBank/DDBJ databases">
        <title>Physiological reanalysis, assessment of diazotrophy, and genome sequences of multiple isolates of Streptomyces thermoautotrophicus.</title>
        <authorList>
            <person name="MacKellar D.C."/>
            <person name="Lieber L."/>
            <person name="Norman J."/>
            <person name="Bolger A."/>
            <person name="Tobin C."/>
            <person name="Murray J.W."/>
            <person name="Friesen M."/>
            <person name="Prell J."/>
        </authorList>
    </citation>
    <scope>NUCLEOTIDE SEQUENCE [LARGE SCALE GENOMIC DNA]</scope>
    <source>
        <strain evidence="4">UBT1</strain>
    </source>
</reference>
<evidence type="ECO:0000313" key="2">
    <source>
        <dbReference type="EMBL" id="KWX03472.1"/>
    </source>
</evidence>
<accession>A0A132N1I6</accession>
<dbReference type="EMBL" id="JYIJ01000017">
    <property type="protein sequence ID" value="KWX03472.1"/>
    <property type="molecule type" value="Genomic_DNA"/>
</dbReference>
<dbReference type="EMBL" id="JYIK01000692">
    <property type="protein sequence ID" value="KWX09894.1"/>
    <property type="molecule type" value="Genomic_DNA"/>
</dbReference>
<reference evidence="2 5" key="2">
    <citation type="submission" date="2015-02" db="EMBL/GenBank/DDBJ databases">
        <title>Physiological reanalysis, assessment of diazotrophy, and genome sequences of multiple isolates of Streptomyces thermoautotrophicus.</title>
        <authorList>
            <person name="MacKellar D.C."/>
            <person name="Lieber L."/>
            <person name="Norman J."/>
            <person name="Bolger A."/>
            <person name="Tobin C."/>
            <person name="Murray J.W."/>
            <person name="Prell J."/>
        </authorList>
    </citation>
    <scope>NUCLEOTIDE SEQUENCE [LARGE SCALE GENOMIC DNA]</scope>
    <source>
        <strain evidence="2 5">UBT1</strain>
    </source>
</reference>
<dbReference type="Proteomes" id="UP000070659">
    <property type="component" value="Unassembled WGS sequence"/>
</dbReference>
<evidence type="ECO:0000313" key="4">
    <source>
        <dbReference type="Proteomes" id="UP000070598"/>
    </source>
</evidence>
<protein>
    <submittedName>
        <fullName evidence="2">Uncharacterized protein</fullName>
    </submittedName>
</protein>
<name>A0A132N1I6_9ACTN</name>
<dbReference type="RefSeq" id="WP_067069998.1">
    <property type="nucleotide sequence ID" value="NZ_JYIJ01000017.1"/>
</dbReference>
<evidence type="ECO:0000256" key="1">
    <source>
        <dbReference type="SAM" id="MobiDB-lite"/>
    </source>
</evidence>
<evidence type="ECO:0000313" key="3">
    <source>
        <dbReference type="EMBL" id="KWX09894.1"/>
    </source>
</evidence>
<evidence type="ECO:0000313" key="5">
    <source>
        <dbReference type="Proteomes" id="UP000070659"/>
    </source>
</evidence>
<dbReference type="PATRIC" id="fig|1469144.8.peg.2778"/>
<organism evidence="2 5">
    <name type="scientific">Carbonactinospora thermoautotrophica</name>
    <dbReference type="NCBI Taxonomy" id="1469144"/>
    <lineage>
        <taxon>Bacteria</taxon>
        <taxon>Bacillati</taxon>
        <taxon>Actinomycetota</taxon>
        <taxon>Actinomycetes</taxon>
        <taxon>Kitasatosporales</taxon>
        <taxon>Carbonactinosporaceae</taxon>
        <taxon>Carbonactinospora</taxon>
    </lineage>
</organism>